<dbReference type="Proteomes" id="UP000095286">
    <property type="component" value="Unplaced"/>
</dbReference>
<accession>A0AC35U7Z8</accession>
<proteinExistence type="predicted"/>
<protein>
    <submittedName>
        <fullName evidence="2">Uncharacterized protein</fullName>
    </submittedName>
</protein>
<name>A0AC35U7Z8_9BILA</name>
<reference evidence="2" key="1">
    <citation type="submission" date="2016-11" db="UniProtKB">
        <authorList>
            <consortium name="WormBaseParasite"/>
        </authorList>
    </citation>
    <scope>IDENTIFICATION</scope>
    <source>
        <strain evidence="2">KR3021</strain>
    </source>
</reference>
<dbReference type="WBParaSite" id="RSKR_0000881700.1">
    <property type="protein sequence ID" value="RSKR_0000881700.1"/>
    <property type="gene ID" value="RSKR_0000881700"/>
</dbReference>
<sequence>MIICVKNNQNYLEIKYPMKTFLTSRIMMFELAHSCDKEAFYTITDFTALFERQNATIFSSSVEDDKNEVATLMTDLAVKAHVKKVILQLAKYTESIKNSIRALVPKMIMNMLLGSCLNKSSFK</sequence>
<organism evidence="1 2">
    <name type="scientific">Rhabditophanes sp. KR3021</name>
    <dbReference type="NCBI Taxonomy" id="114890"/>
    <lineage>
        <taxon>Eukaryota</taxon>
        <taxon>Metazoa</taxon>
        <taxon>Ecdysozoa</taxon>
        <taxon>Nematoda</taxon>
        <taxon>Chromadorea</taxon>
        <taxon>Rhabditida</taxon>
        <taxon>Tylenchina</taxon>
        <taxon>Panagrolaimomorpha</taxon>
        <taxon>Strongyloidoidea</taxon>
        <taxon>Alloionematidae</taxon>
        <taxon>Rhabditophanes</taxon>
    </lineage>
</organism>
<evidence type="ECO:0000313" key="1">
    <source>
        <dbReference type="Proteomes" id="UP000095286"/>
    </source>
</evidence>
<evidence type="ECO:0000313" key="2">
    <source>
        <dbReference type="WBParaSite" id="RSKR_0000881700.1"/>
    </source>
</evidence>